<name>A0ACB0LEH6_TRIPR</name>
<proteinExistence type="predicted"/>
<evidence type="ECO:0000313" key="2">
    <source>
        <dbReference type="Proteomes" id="UP001177021"/>
    </source>
</evidence>
<accession>A0ACB0LEH6</accession>
<protein>
    <submittedName>
        <fullName evidence="1">Uncharacterized protein</fullName>
    </submittedName>
</protein>
<gene>
    <name evidence="1" type="ORF">MILVUS5_LOCUS31311</name>
</gene>
<reference evidence="1" key="1">
    <citation type="submission" date="2023-10" db="EMBL/GenBank/DDBJ databases">
        <authorList>
            <person name="Rodriguez Cubillos JULIANA M."/>
            <person name="De Vega J."/>
        </authorList>
    </citation>
    <scope>NUCLEOTIDE SEQUENCE</scope>
</reference>
<sequence length="223" mass="25200">MPNYFNIDAAFASSKTNECFVFVKDKYVVLNYAPGFKKKEIITGPRKIVEGFPMLKDTIFENGIDCAFDTTRNNETFIFSGNQCVKTTAPQSTNARLLSGPMLITAMFPTLIGTGFENGIESSTRSINNDTTINLFKGDELVVFDMYSNSLVDRMKISAHYRGFVGTVFESGIDAAFNTHVKDEVIVFKGQYYAHYNIRTNQFLNGYIKRIHDYWPALHGILQ</sequence>
<dbReference type="EMBL" id="CASHSV030000513">
    <property type="protein sequence ID" value="CAJ2666524.1"/>
    <property type="molecule type" value="Genomic_DNA"/>
</dbReference>
<dbReference type="Proteomes" id="UP001177021">
    <property type="component" value="Unassembled WGS sequence"/>
</dbReference>
<organism evidence="1 2">
    <name type="scientific">Trifolium pratense</name>
    <name type="common">Red clover</name>
    <dbReference type="NCBI Taxonomy" id="57577"/>
    <lineage>
        <taxon>Eukaryota</taxon>
        <taxon>Viridiplantae</taxon>
        <taxon>Streptophyta</taxon>
        <taxon>Embryophyta</taxon>
        <taxon>Tracheophyta</taxon>
        <taxon>Spermatophyta</taxon>
        <taxon>Magnoliopsida</taxon>
        <taxon>eudicotyledons</taxon>
        <taxon>Gunneridae</taxon>
        <taxon>Pentapetalae</taxon>
        <taxon>rosids</taxon>
        <taxon>fabids</taxon>
        <taxon>Fabales</taxon>
        <taxon>Fabaceae</taxon>
        <taxon>Papilionoideae</taxon>
        <taxon>50 kb inversion clade</taxon>
        <taxon>NPAAA clade</taxon>
        <taxon>Hologalegina</taxon>
        <taxon>IRL clade</taxon>
        <taxon>Trifolieae</taxon>
        <taxon>Trifolium</taxon>
    </lineage>
</organism>
<evidence type="ECO:0000313" key="1">
    <source>
        <dbReference type="EMBL" id="CAJ2666524.1"/>
    </source>
</evidence>
<comment type="caution">
    <text evidence="1">The sequence shown here is derived from an EMBL/GenBank/DDBJ whole genome shotgun (WGS) entry which is preliminary data.</text>
</comment>
<keyword evidence="2" id="KW-1185">Reference proteome</keyword>